<dbReference type="OrthoDB" id="1056765at2"/>
<evidence type="ECO:0000256" key="1">
    <source>
        <dbReference type="SAM" id="SignalP"/>
    </source>
</evidence>
<evidence type="ECO:0008006" key="4">
    <source>
        <dbReference type="Google" id="ProtNLM"/>
    </source>
</evidence>
<evidence type="ECO:0000313" key="3">
    <source>
        <dbReference type="Proteomes" id="UP000317421"/>
    </source>
</evidence>
<proteinExistence type="predicted"/>
<keyword evidence="3" id="KW-1185">Reference proteome</keyword>
<name>A0A5C6A9T5_9BACT</name>
<feature type="chain" id="PRO_5022984543" description="PEP-CTERM protein-sorting domain-containing protein" evidence="1">
    <location>
        <begin position="29"/>
        <end position="222"/>
    </location>
</feature>
<comment type="caution">
    <text evidence="2">The sequence shown here is derived from an EMBL/GenBank/DDBJ whole genome shotgun (WGS) entry which is preliminary data.</text>
</comment>
<keyword evidence="1" id="KW-0732">Signal</keyword>
<gene>
    <name evidence="2" type="ORF">Pla108_32570</name>
</gene>
<reference evidence="2 3" key="1">
    <citation type="submission" date="2019-02" db="EMBL/GenBank/DDBJ databases">
        <title>Deep-cultivation of Planctomycetes and their phenomic and genomic characterization uncovers novel biology.</title>
        <authorList>
            <person name="Wiegand S."/>
            <person name="Jogler M."/>
            <person name="Boedeker C."/>
            <person name="Pinto D."/>
            <person name="Vollmers J."/>
            <person name="Rivas-Marin E."/>
            <person name="Kohn T."/>
            <person name="Peeters S.H."/>
            <person name="Heuer A."/>
            <person name="Rast P."/>
            <person name="Oberbeckmann S."/>
            <person name="Bunk B."/>
            <person name="Jeske O."/>
            <person name="Meyerdierks A."/>
            <person name="Storesund J.E."/>
            <person name="Kallscheuer N."/>
            <person name="Luecker S."/>
            <person name="Lage O.M."/>
            <person name="Pohl T."/>
            <person name="Merkel B.J."/>
            <person name="Hornburger P."/>
            <person name="Mueller R.-W."/>
            <person name="Bruemmer F."/>
            <person name="Labrenz M."/>
            <person name="Spormann A.M."/>
            <person name="Op Den Camp H."/>
            <person name="Overmann J."/>
            <person name="Amann R."/>
            <person name="Jetten M.S.M."/>
            <person name="Mascher T."/>
            <person name="Medema M.H."/>
            <person name="Devos D.P."/>
            <person name="Kaster A.-K."/>
            <person name="Ovreas L."/>
            <person name="Rohde M."/>
            <person name="Galperin M.Y."/>
            <person name="Jogler C."/>
        </authorList>
    </citation>
    <scope>NUCLEOTIDE SEQUENCE [LARGE SCALE GENOMIC DNA]</scope>
    <source>
        <strain evidence="2 3">Pla108</strain>
    </source>
</reference>
<accession>A0A5C6A9T5</accession>
<organism evidence="2 3">
    <name type="scientific">Botrimarina colliarenosi</name>
    <dbReference type="NCBI Taxonomy" id="2528001"/>
    <lineage>
        <taxon>Bacteria</taxon>
        <taxon>Pseudomonadati</taxon>
        <taxon>Planctomycetota</taxon>
        <taxon>Planctomycetia</taxon>
        <taxon>Pirellulales</taxon>
        <taxon>Lacipirellulaceae</taxon>
        <taxon>Botrimarina</taxon>
    </lineage>
</organism>
<dbReference type="AlphaFoldDB" id="A0A5C6A9T5"/>
<sequence precursor="true">MARKLSKQYIAVLAAAFFVGSTALTTKADLVVTGIVDPDVDFNARAIEVYINGTVDLSGVTLQRAANSAAYDENFSLTGTFTDTFVYFVANASAFNSVFGISGSNVIVSGAITGNGNDGFRFVDSTSTVVDAVGEGSSTNLYLDSYMYRVSETGPDGGFVPANWSIPGNNILDGLTAAQTRAAVPFGTYTIAPIPEPTAALCGSLLAGVLGLTVARRPQDRV</sequence>
<dbReference type="RefSeq" id="WP_146445951.1">
    <property type="nucleotide sequence ID" value="NZ_SJPR01000004.1"/>
</dbReference>
<dbReference type="EMBL" id="SJPR01000004">
    <property type="protein sequence ID" value="TWT96170.1"/>
    <property type="molecule type" value="Genomic_DNA"/>
</dbReference>
<evidence type="ECO:0000313" key="2">
    <source>
        <dbReference type="EMBL" id="TWT96170.1"/>
    </source>
</evidence>
<dbReference type="Proteomes" id="UP000317421">
    <property type="component" value="Unassembled WGS sequence"/>
</dbReference>
<feature type="signal peptide" evidence="1">
    <location>
        <begin position="1"/>
        <end position="28"/>
    </location>
</feature>
<protein>
    <recommendedName>
        <fullName evidence="4">PEP-CTERM protein-sorting domain-containing protein</fullName>
    </recommendedName>
</protein>